<evidence type="ECO:0000313" key="6">
    <source>
        <dbReference type="EMBL" id="CAG6778430.1"/>
    </source>
</evidence>
<feature type="signal peptide" evidence="3">
    <location>
        <begin position="1"/>
        <end position="21"/>
    </location>
</feature>
<dbReference type="EMBL" id="HBUF01098205">
    <property type="protein sequence ID" value="CAG6637407.1"/>
    <property type="molecule type" value="Transcribed_RNA"/>
</dbReference>
<dbReference type="GO" id="GO:0008276">
    <property type="term" value="F:protein methyltransferase activity"/>
    <property type="evidence" value="ECO:0007669"/>
    <property type="project" value="UniProtKB-ARBA"/>
</dbReference>
<reference evidence="6" key="1">
    <citation type="submission" date="2021-05" db="EMBL/GenBank/DDBJ databases">
        <authorList>
            <person name="Alioto T."/>
            <person name="Alioto T."/>
            <person name="Gomez Garrido J."/>
        </authorList>
    </citation>
    <scope>NUCLEOTIDE SEQUENCE</scope>
</reference>
<dbReference type="InterPro" id="IPR001214">
    <property type="entry name" value="SET_dom"/>
</dbReference>
<feature type="compositionally biased region" description="Low complexity" evidence="2">
    <location>
        <begin position="501"/>
        <end position="512"/>
    </location>
</feature>
<evidence type="ECO:0000256" key="1">
    <source>
        <dbReference type="PROSITE-ProRule" id="PRU00042"/>
    </source>
</evidence>
<proteinExistence type="predicted"/>
<feature type="region of interest" description="Disordered" evidence="2">
    <location>
        <begin position="333"/>
        <end position="354"/>
    </location>
</feature>
<dbReference type="GO" id="GO:0008170">
    <property type="term" value="F:N-methyltransferase activity"/>
    <property type="evidence" value="ECO:0007669"/>
    <property type="project" value="UniProtKB-ARBA"/>
</dbReference>
<dbReference type="GO" id="GO:0032259">
    <property type="term" value="P:methylation"/>
    <property type="evidence" value="ECO:0007669"/>
    <property type="project" value="UniProtKB-KW"/>
</dbReference>
<evidence type="ECO:0000256" key="3">
    <source>
        <dbReference type="SAM" id="SignalP"/>
    </source>
</evidence>
<evidence type="ECO:0000256" key="2">
    <source>
        <dbReference type="SAM" id="MobiDB-lite"/>
    </source>
</evidence>
<dbReference type="InterPro" id="IPR013087">
    <property type="entry name" value="Znf_C2H2_type"/>
</dbReference>
<feature type="chain" id="PRO_5036262813" evidence="3">
    <location>
        <begin position="22"/>
        <end position="694"/>
    </location>
</feature>
<feature type="domain" description="SET" evidence="5">
    <location>
        <begin position="100"/>
        <end position="214"/>
    </location>
</feature>
<dbReference type="AlphaFoldDB" id="A0A8D9B5D6"/>
<keyword evidence="6" id="KW-0489">Methyltransferase</keyword>
<feature type="compositionally biased region" description="Basic and acidic residues" evidence="2">
    <location>
        <begin position="343"/>
        <end position="352"/>
    </location>
</feature>
<keyword evidence="6" id="KW-0808">Transferase</keyword>
<dbReference type="PROSITE" id="PS50280">
    <property type="entry name" value="SET"/>
    <property type="match status" value="1"/>
</dbReference>
<dbReference type="Pfam" id="PF21549">
    <property type="entry name" value="PRDM2_PR"/>
    <property type="match status" value="1"/>
</dbReference>
<feature type="region of interest" description="Disordered" evidence="2">
    <location>
        <begin position="492"/>
        <end position="566"/>
    </location>
</feature>
<evidence type="ECO:0000259" key="4">
    <source>
        <dbReference type="PROSITE" id="PS50157"/>
    </source>
</evidence>
<dbReference type="EMBL" id="HBUF01609526">
    <property type="protein sequence ID" value="CAG6778430.1"/>
    <property type="molecule type" value="Transcribed_RNA"/>
</dbReference>
<organism evidence="6">
    <name type="scientific">Cacopsylla melanoneura</name>
    <dbReference type="NCBI Taxonomy" id="428564"/>
    <lineage>
        <taxon>Eukaryota</taxon>
        <taxon>Metazoa</taxon>
        <taxon>Ecdysozoa</taxon>
        <taxon>Arthropoda</taxon>
        <taxon>Hexapoda</taxon>
        <taxon>Insecta</taxon>
        <taxon>Pterygota</taxon>
        <taxon>Neoptera</taxon>
        <taxon>Paraneoptera</taxon>
        <taxon>Hemiptera</taxon>
        <taxon>Sternorrhyncha</taxon>
        <taxon>Psylloidea</taxon>
        <taxon>Psyllidae</taxon>
        <taxon>Psyllinae</taxon>
        <taxon>Cacopsylla</taxon>
    </lineage>
</organism>
<keyword evidence="1" id="KW-0863">Zinc-finger</keyword>
<sequence length="694" mass="79048">MRVLALVTLTVLVYSACNVQAIWKTVNIRTLIGYKLGLMEKEKLPDTIQNKWDWNKHMKREFGYYDLDWNNHSDINKCSRILDNPVSMNTSNRAILTCPAQLTVDTSCIPNGGQGVWSLTSIPRMTVFGPFEGRHVVNDSADHVYGWNLNVVNWRANESIVADDPTTSNWMRYVNSARNYAEQNIHKYVDYNGNVYYIALEDIEPVTELLACYPFSFNILPDLFWSGDAKHNLTYLSFECKLCNKSYESPLLTKYHIHYEHGRNDPTVQNNIDKHMFIRQPEKDLFGDLLKQGDLKKTNLNSSVVISVENQAKELKTKESKAKESKVKESFCGVSRRKRSVRNKKEEKEKTTISKTSKKKAIKIKLNVTLKDATNHYTTINTTPLYEKTTLPVKTLNLEFDSSGNLAEKIKQKLIDAGISVQDRNTMGTTAIEGTTMDYEKFFASCQRSSSGQMEPGEFGEFMNKLKVLKTYGTLNVSKDQEEMAVRNYKFDAPVKESSSEETPSTDTNNNTQVENSLSATKNTMSSLANSSTISKDGKTKTKKSITTTQRIYSSRKPREKKTTHRCTCPTYSDYRGVWHNISLSSTEREFKMNEPNNMIQVRPRWYNESSEPQYPDCRSSSSEEITTTIGTTQTSTLISKAKSKRTRATSIVTVKHTRRKRNSTKNIGTIIKDLTTKKKAKKIVKGQTNAKTT</sequence>
<dbReference type="PROSITE" id="PS00028">
    <property type="entry name" value="ZINC_FINGER_C2H2_1"/>
    <property type="match status" value="1"/>
</dbReference>
<dbReference type="SUPFAM" id="SSF82199">
    <property type="entry name" value="SET domain"/>
    <property type="match status" value="1"/>
</dbReference>
<protein>
    <submittedName>
        <fullName evidence="6">Histone-lysine N-methyltransferase PRDM9</fullName>
    </submittedName>
</protein>
<dbReference type="InterPro" id="IPR046341">
    <property type="entry name" value="SET_dom_sf"/>
</dbReference>
<feature type="compositionally biased region" description="Basic residues" evidence="2">
    <location>
        <begin position="554"/>
        <end position="565"/>
    </location>
</feature>
<name>A0A8D9B5D6_9HEMI</name>
<keyword evidence="1" id="KW-0862">Zinc</keyword>
<dbReference type="GO" id="GO:0008270">
    <property type="term" value="F:zinc ion binding"/>
    <property type="evidence" value="ECO:0007669"/>
    <property type="project" value="UniProtKB-KW"/>
</dbReference>
<keyword evidence="1" id="KW-0479">Metal-binding</keyword>
<dbReference type="Gene3D" id="2.170.270.10">
    <property type="entry name" value="SET domain"/>
    <property type="match status" value="1"/>
</dbReference>
<keyword evidence="3" id="KW-0732">Signal</keyword>
<accession>A0A8D9B5D6</accession>
<dbReference type="PROSITE" id="PS50157">
    <property type="entry name" value="ZINC_FINGER_C2H2_2"/>
    <property type="match status" value="1"/>
</dbReference>
<dbReference type="EMBL" id="HBUF01609525">
    <property type="protein sequence ID" value="CAG6778429.1"/>
    <property type="molecule type" value="Transcribed_RNA"/>
</dbReference>
<feature type="domain" description="C2H2-type" evidence="4">
    <location>
        <begin position="238"/>
        <end position="266"/>
    </location>
</feature>
<feature type="compositionally biased region" description="Polar residues" evidence="2">
    <location>
        <begin position="513"/>
        <end position="530"/>
    </location>
</feature>
<dbReference type="GO" id="GO:0008757">
    <property type="term" value="F:S-adenosylmethionine-dependent methyltransferase activity"/>
    <property type="evidence" value="ECO:0007669"/>
    <property type="project" value="UniProtKB-ARBA"/>
</dbReference>
<evidence type="ECO:0000259" key="5">
    <source>
        <dbReference type="PROSITE" id="PS50280"/>
    </source>
</evidence>